<dbReference type="Pfam" id="PF10022">
    <property type="entry name" value="DUF2264"/>
    <property type="match status" value="1"/>
</dbReference>
<name>A0A5J6ICE4_STRC4</name>
<accession>A0A5J6ICE4</accession>
<dbReference type="InterPro" id="IPR016624">
    <property type="entry name" value="UCP014753"/>
</dbReference>
<protein>
    <submittedName>
        <fullName evidence="2">DUF2264 domain-containing protein</fullName>
    </submittedName>
</protein>
<dbReference type="RefSeq" id="WP_150483777.1">
    <property type="nucleotide sequence ID" value="NZ_BMTB01000002.1"/>
</dbReference>
<dbReference type="InterPro" id="IPR049349">
    <property type="entry name" value="DUF2264_N"/>
</dbReference>
<dbReference type="Proteomes" id="UP000326598">
    <property type="component" value="Chromosome"/>
</dbReference>
<reference evidence="2 3" key="1">
    <citation type="submission" date="2017-09" db="EMBL/GenBank/DDBJ databases">
        <authorList>
            <person name="Lee N."/>
            <person name="Cho B.-K."/>
        </authorList>
    </citation>
    <scope>NUCLEOTIDE SEQUENCE [LARGE SCALE GENOMIC DNA]</scope>
    <source>
        <strain evidence="2 3">ATCC 13740</strain>
    </source>
</reference>
<gene>
    <name evidence="2" type="ORF">CP976_34165</name>
</gene>
<dbReference type="PANTHER" id="PTHR35339">
    <property type="entry name" value="LINALOOL DEHYDRATASE_ISOMERASE DOMAIN-CONTAINING PROTEIN"/>
    <property type="match status" value="1"/>
</dbReference>
<dbReference type="PIRSF" id="PIRSF014753">
    <property type="entry name" value="UCP014753"/>
    <property type="match status" value="1"/>
</dbReference>
<dbReference type="AlphaFoldDB" id="A0A5J6ICE4"/>
<evidence type="ECO:0000259" key="1">
    <source>
        <dbReference type="Pfam" id="PF10022"/>
    </source>
</evidence>
<dbReference type="EMBL" id="CP023694">
    <property type="protein sequence ID" value="QEV28671.1"/>
    <property type="molecule type" value="Genomic_DNA"/>
</dbReference>
<dbReference type="KEGG" id="scoe:CP976_34165"/>
<proteinExistence type="predicted"/>
<evidence type="ECO:0000313" key="2">
    <source>
        <dbReference type="EMBL" id="QEV28671.1"/>
    </source>
</evidence>
<dbReference type="PANTHER" id="PTHR35339:SF4">
    <property type="entry name" value="LINALOOL DEHYDRATASE_ISOMERASE DOMAIN-CONTAINING PROTEIN"/>
    <property type="match status" value="1"/>
</dbReference>
<feature type="domain" description="DUF2264" evidence="1">
    <location>
        <begin position="17"/>
        <end position="351"/>
    </location>
</feature>
<evidence type="ECO:0000313" key="3">
    <source>
        <dbReference type="Proteomes" id="UP000326598"/>
    </source>
</evidence>
<organism evidence="2 3">
    <name type="scientific">Streptomyces coeruleorubidus</name>
    <dbReference type="NCBI Taxonomy" id="116188"/>
    <lineage>
        <taxon>Bacteria</taxon>
        <taxon>Bacillati</taxon>
        <taxon>Actinomycetota</taxon>
        <taxon>Actinomycetes</taxon>
        <taxon>Kitasatosporales</taxon>
        <taxon>Streptomycetaceae</taxon>
        <taxon>Streptomyces</taxon>
    </lineage>
</organism>
<dbReference type="GeneID" id="91421094"/>
<sequence>MQLPPADRTASAYTGYTRAHWEAAADALLTAVEPYATEDRALYHLPGDRTSWSGRLSDGLEGYARTLLLAAFRRDEKALERYADGLAAGVSGVWPRIEDRSQPLVEAASIALALRLTRELLWDRLDDGVRQRAAAWLGDALTAEAWPCNWELFPVTVGGFLAEIGHEPEASRAAIDRGLERIEQWYLGDGWYTDGDGRKFDYYNGWAMHLYPVLHAWLEGDEGLLELYGTRLERHLADYARLFGGDGAPLHQGRSLTYRFATTAPLWLGALTGRTPLSPGETRRLASGALRYFLDRGAVDDRGLLSLGWHGPDESVLQGYSGPASPYWASKGFLGLLLPRDHEVWTAAEEPAPVERADAVTPVGPPNWLLQSTRSDGVVRLHNHGSEDVRYDPYYTRLAYSTVTAPSPSHDNSVLVGDDPSRTGIEPLGAGEGWVASRHTAGGGARVTSVVLAHGAAEVRAHLVTGAEPGTPVRVTGWPAGEGLRAELLPATGLDDTLTGVTGDGATLFVALARLTGEPDPVPLAELVSVRVDETGTVEVRWRDGDGARVLLDGSGVEVAPLTA</sequence>